<dbReference type="GO" id="GO:0030272">
    <property type="term" value="F:5-formyltetrahydrofolate cyclo-ligase activity"/>
    <property type="evidence" value="ECO:0007669"/>
    <property type="project" value="UniProtKB-EC"/>
</dbReference>
<keyword evidence="7" id="KW-1185">Reference proteome</keyword>
<dbReference type="InterPro" id="IPR024185">
    <property type="entry name" value="FTHF_cligase-like_sf"/>
</dbReference>
<dbReference type="AlphaFoldDB" id="A0A4Z1E1W1"/>
<dbReference type="PANTHER" id="PTHR23407">
    <property type="entry name" value="ATPASE INHIBITOR/5-FORMYLTETRAHYDROFOLATE CYCLO-LIGASE"/>
    <property type="match status" value="1"/>
</dbReference>
<evidence type="ECO:0000256" key="5">
    <source>
        <dbReference type="SAM" id="MobiDB-lite"/>
    </source>
</evidence>
<proteinExistence type="inferred from homology"/>
<dbReference type="Proteomes" id="UP000297318">
    <property type="component" value="Unassembled WGS sequence"/>
</dbReference>
<organism evidence="6 7">
    <name type="scientific">Serinibacter arcticus</name>
    <dbReference type="NCBI Taxonomy" id="1655435"/>
    <lineage>
        <taxon>Bacteria</taxon>
        <taxon>Bacillati</taxon>
        <taxon>Actinomycetota</taxon>
        <taxon>Actinomycetes</taxon>
        <taxon>Micrococcales</taxon>
        <taxon>Beutenbergiaceae</taxon>
        <taxon>Serinibacter</taxon>
    </lineage>
</organism>
<keyword evidence="6" id="KW-0436">Ligase</keyword>
<comment type="caution">
    <text evidence="6">The sequence shown here is derived from an EMBL/GenBank/DDBJ whole genome shotgun (WGS) entry which is preliminary data.</text>
</comment>
<dbReference type="GO" id="GO:0046872">
    <property type="term" value="F:metal ion binding"/>
    <property type="evidence" value="ECO:0007669"/>
    <property type="project" value="UniProtKB-KW"/>
</dbReference>
<dbReference type="SUPFAM" id="SSF100950">
    <property type="entry name" value="NagB/RpiA/CoA transferase-like"/>
    <property type="match status" value="1"/>
</dbReference>
<evidence type="ECO:0000313" key="7">
    <source>
        <dbReference type="Proteomes" id="UP000297318"/>
    </source>
</evidence>
<feature type="region of interest" description="Disordered" evidence="5">
    <location>
        <begin position="1"/>
        <end position="35"/>
    </location>
</feature>
<keyword evidence="4" id="KW-0460">Magnesium</keyword>
<evidence type="ECO:0000256" key="4">
    <source>
        <dbReference type="RuleBase" id="RU361279"/>
    </source>
</evidence>
<dbReference type="InterPro" id="IPR002698">
    <property type="entry name" value="FTHF_cligase"/>
</dbReference>
<keyword evidence="4" id="KW-0479">Metal-binding</keyword>
<dbReference type="InterPro" id="IPR037171">
    <property type="entry name" value="NagB/RpiA_transferase-like"/>
</dbReference>
<comment type="similarity">
    <text evidence="1 4">Belongs to the 5-formyltetrahydrofolate cyclo-ligase family.</text>
</comment>
<dbReference type="Gene3D" id="3.40.50.10420">
    <property type="entry name" value="NagB/RpiA/CoA transferase-like"/>
    <property type="match status" value="1"/>
</dbReference>
<accession>A0A4Z1E1W1</accession>
<keyword evidence="3 4" id="KW-0067">ATP-binding</keyword>
<evidence type="ECO:0000256" key="1">
    <source>
        <dbReference type="ARBA" id="ARBA00010638"/>
    </source>
</evidence>
<comment type="cofactor">
    <cofactor evidence="4">
        <name>Mg(2+)</name>
        <dbReference type="ChEBI" id="CHEBI:18420"/>
    </cofactor>
</comment>
<reference evidence="6 7" key="1">
    <citation type="submission" date="2018-11" db="EMBL/GenBank/DDBJ databases">
        <title>Complete genome sequencing of the Actinobacteria Serinibacter sp. K3-2.</title>
        <authorList>
            <person name="Rakitin A.L."/>
            <person name="Beletsky A.V."/>
            <person name="Mardanov A.V."/>
            <person name="Ravin N.V."/>
            <person name="Gromova A.S."/>
            <person name="Filippova S.N."/>
            <person name="Gal'Chenko V.F."/>
        </authorList>
    </citation>
    <scope>NUCLEOTIDE SEQUENCE [LARGE SCALE GENOMIC DNA]</scope>
    <source>
        <strain evidence="6 7">K3-2</strain>
    </source>
</reference>
<dbReference type="NCBIfam" id="TIGR02727">
    <property type="entry name" value="MTHFS_bact"/>
    <property type="match status" value="1"/>
</dbReference>
<dbReference type="PANTHER" id="PTHR23407:SF1">
    <property type="entry name" value="5-FORMYLTETRAHYDROFOLATE CYCLO-LIGASE"/>
    <property type="match status" value="1"/>
</dbReference>
<evidence type="ECO:0000256" key="2">
    <source>
        <dbReference type="ARBA" id="ARBA00022741"/>
    </source>
</evidence>
<evidence type="ECO:0000256" key="3">
    <source>
        <dbReference type="ARBA" id="ARBA00022840"/>
    </source>
</evidence>
<dbReference type="RefSeq" id="WP_233251749.1">
    <property type="nucleotide sequence ID" value="NZ_RHPJ01000006.1"/>
</dbReference>
<dbReference type="EC" id="6.3.3.2" evidence="4"/>
<name>A0A4Z1E1W1_9MICO</name>
<keyword evidence="2 4" id="KW-0547">Nucleotide-binding</keyword>
<evidence type="ECO:0000313" key="6">
    <source>
        <dbReference type="EMBL" id="TGO03797.1"/>
    </source>
</evidence>
<protein>
    <recommendedName>
        <fullName evidence="4">5-formyltetrahydrofolate cyclo-ligase</fullName>
        <ecNumber evidence="4">6.3.3.2</ecNumber>
    </recommendedName>
</protein>
<dbReference type="Pfam" id="PF01812">
    <property type="entry name" value="5-FTHF_cyc-lig"/>
    <property type="match status" value="1"/>
</dbReference>
<gene>
    <name evidence="6" type="ORF">SERN_2997</name>
</gene>
<dbReference type="EMBL" id="RHPJ01000006">
    <property type="protein sequence ID" value="TGO03797.1"/>
    <property type="molecule type" value="Genomic_DNA"/>
</dbReference>
<dbReference type="GO" id="GO:0005524">
    <property type="term" value="F:ATP binding"/>
    <property type="evidence" value="ECO:0007669"/>
    <property type="project" value="UniProtKB-KW"/>
</dbReference>
<comment type="catalytic activity">
    <reaction evidence="4">
        <text>(6S)-5-formyl-5,6,7,8-tetrahydrofolate + ATP = (6R)-5,10-methenyltetrahydrofolate + ADP + phosphate</text>
        <dbReference type="Rhea" id="RHEA:10488"/>
        <dbReference type="ChEBI" id="CHEBI:30616"/>
        <dbReference type="ChEBI" id="CHEBI:43474"/>
        <dbReference type="ChEBI" id="CHEBI:57455"/>
        <dbReference type="ChEBI" id="CHEBI:57457"/>
        <dbReference type="ChEBI" id="CHEBI:456216"/>
        <dbReference type="EC" id="6.3.3.2"/>
    </reaction>
</comment>
<dbReference type="GO" id="GO:0035999">
    <property type="term" value="P:tetrahydrofolate interconversion"/>
    <property type="evidence" value="ECO:0007669"/>
    <property type="project" value="TreeGrafter"/>
</dbReference>
<dbReference type="GO" id="GO:0009396">
    <property type="term" value="P:folic acid-containing compound biosynthetic process"/>
    <property type="evidence" value="ECO:0007669"/>
    <property type="project" value="TreeGrafter"/>
</dbReference>
<sequence length="244" mass="25786">MTGNDAPNDAAPSGAAPHALPGSGTTDLRDPHLDLDSAAPSLIAVEQIEDRKDDLRAAIKDRRSQLDQRALAASAEEIAQQVLDLTAALGIARGETVAAYVSRRHEPGTLPTLEALHGAGFEVLVPVLGPALDRCWGRFTGVDDLAQLAPGRPLEPRGEPEEAPAVGRARLVLCPALAIDDAGVRLGLGGGWYDRALLHAAPDATVIGVVYDEESRHPRLPRAPHDIPVRGVLTPTSWWHLTAA</sequence>